<feature type="non-terminal residue" evidence="1">
    <location>
        <position position="54"/>
    </location>
</feature>
<sequence>MFNHVVIPWACLQSQINVVEEVSCVPAQAVNNLCDIPVSHPKPVVKGDMAQAAQ</sequence>
<keyword evidence="2" id="KW-1185">Reference proteome</keyword>
<dbReference type="AlphaFoldDB" id="A0A392USC2"/>
<protein>
    <submittedName>
        <fullName evidence="1">Uncharacterized protein</fullName>
    </submittedName>
</protein>
<proteinExistence type="predicted"/>
<comment type="caution">
    <text evidence="1">The sequence shown here is derived from an EMBL/GenBank/DDBJ whole genome shotgun (WGS) entry which is preliminary data.</text>
</comment>
<evidence type="ECO:0000313" key="1">
    <source>
        <dbReference type="EMBL" id="MCI75758.1"/>
    </source>
</evidence>
<dbReference type="EMBL" id="LXQA010890475">
    <property type="protein sequence ID" value="MCI75758.1"/>
    <property type="molecule type" value="Genomic_DNA"/>
</dbReference>
<evidence type="ECO:0000313" key="2">
    <source>
        <dbReference type="Proteomes" id="UP000265520"/>
    </source>
</evidence>
<reference evidence="1 2" key="1">
    <citation type="journal article" date="2018" name="Front. Plant Sci.">
        <title>Red Clover (Trifolium pratense) and Zigzag Clover (T. medium) - A Picture of Genomic Similarities and Differences.</title>
        <authorList>
            <person name="Dluhosova J."/>
            <person name="Istvanek J."/>
            <person name="Nedelnik J."/>
            <person name="Repkova J."/>
        </authorList>
    </citation>
    <scope>NUCLEOTIDE SEQUENCE [LARGE SCALE GENOMIC DNA]</scope>
    <source>
        <strain evidence="2">cv. 10/8</strain>
        <tissue evidence="1">Leaf</tissue>
    </source>
</reference>
<accession>A0A392USC2</accession>
<organism evidence="1 2">
    <name type="scientific">Trifolium medium</name>
    <dbReference type="NCBI Taxonomy" id="97028"/>
    <lineage>
        <taxon>Eukaryota</taxon>
        <taxon>Viridiplantae</taxon>
        <taxon>Streptophyta</taxon>
        <taxon>Embryophyta</taxon>
        <taxon>Tracheophyta</taxon>
        <taxon>Spermatophyta</taxon>
        <taxon>Magnoliopsida</taxon>
        <taxon>eudicotyledons</taxon>
        <taxon>Gunneridae</taxon>
        <taxon>Pentapetalae</taxon>
        <taxon>rosids</taxon>
        <taxon>fabids</taxon>
        <taxon>Fabales</taxon>
        <taxon>Fabaceae</taxon>
        <taxon>Papilionoideae</taxon>
        <taxon>50 kb inversion clade</taxon>
        <taxon>NPAAA clade</taxon>
        <taxon>Hologalegina</taxon>
        <taxon>IRL clade</taxon>
        <taxon>Trifolieae</taxon>
        <taxon>Trifolium</taxon>
    </lineage>
</organism>
<name>A0A392USC2_9FABA</name>
<dbReference type="Proteomes" id="UP000265520">
    <property type="component" value="Unassembled WGS sequence"/>
</dbReference>